<keyword evidence="2" id="KW-0106">Calcium</keyword>
<dbReference type="Pfam" id="PF01023">
    <property type="entry name" value="S_100"/>
    <property type="match status" value="1"/>
</dbReference>
<dbReference type="Proteomes" id="UP000694381">
    <property type="component" value="Unassembled WGS sequence"/>
</dbReference>
<dbReference type="OMA" id="EWVDDHS"/>
<dbReference type="GeneTree" id="ENSGT00940000162465"/>
<dbReference type="GO" id="GO:0005509">
    <property type="term" value="F:calcium ion binding"/>
    <property type="evidence" value="ECO:0007669"/>
    <property type="project" value="InterPro"/>
</dbReference>
<dbReference type="GO" id="GO:0009408">
    <property type="term" value="P:response to heat"/>
    <property type="evidence" value="ECO:0007669"/>
    <property type="project" value="Ensembl"/>
</dbReference>
<feature type="compositionally biased region" description="Basic and acidic residues" evidence="3">
    <location>
        <begin position="100"/>
        <end position="134"/>
    </location>
</feature>
<proteinExistence type="predicted"/>
<dbReference type="Gene3D" id="1.10.238.10">
    <property type="entry name" value="EF-hand"/>
    <property type="match status" value="1"/>
</dbReference>
<name>A0A8C6QRA9_NANGA</name>
<dbReference type="CDD" id="cd00213">
    <property type="entry name" value="S-100"/>
    <property type="match status" value="1"/>
</dbReference>
<dbReference type="PANTHER" id="PTHR11639:SF26">
    <property type="entry name" value="CORNULIN"/>
    <property type="match status" value="1"/>
</dbReference>
<dbReference type="GO" id="GO:0016020">
    <property type="term" value="C:membrane"/>
    <property type="evidence" value="ECO:0007669"/>
    <property type="project" value="Ensembl"/>
</dbReference>
<dbReference type="GO" id="GO:0005615">
    <property type="term" value="C:extracellular space"/>
    <property type="evidence" value="ECO:0007669"/>
    <property type="project" value="TreeGrafter"/>
</dbReference>
<dbReference type="InterPro" id="IPR034325">
    <property type="entry name" value="S-100_dom"/>
</dbReference>
<feature type="region of interest" description="Disordered" evidence="3">
    <location>
        <begin position="386"/>
        <end position="418"/>
    </location>
</feature>
<feature type="compositionally biased region" description="Polar residues" evidence="3">
    <location>
        <begin position="239"/>
        <end position="291"/>
    </location>
</feature>
<evidence type="ECO:0000256" key="1">
    <source>
        <dbReference type="ARBA" id="ARBA00022723"/>
    </source>
</evidence>
<dbReference type="GO" id="GO:0048306">
    <property type="term" value="F:calcium-dependent protein binding"/>
    <property type="evidence" value="ECO:0007669"/>
    <property type="project" value="TreeGrafter"/>
</dbReference>
<feature type="compositionally biased region" description="Polar residues" evidence="3">
    <location>
        <begin position="152"/>
        <end position="168"/>
    </location>
</feature>
<evidence type="ECO:0000313" key="5">
    <source>
        <dbReference type="Ensembl" id="ENSNGAP00000006689.1"/>
    </source>
</evidence>
<gene>
    <name evidence="5" type="primary">Crnn</name>
</gene>
<reference evidence="5" key="2">
    <citation type="submission" date="2025-09" db="UniProtKB">
        <authorList>
            <consortium name="Ensembl"/>
        </authorList>
    </citation>
    <scope>IDENTIFICATION</scope>
</reference>
<dbReference type="PANTHER" id="PTHR11639">
    <property type="entry name" value="S100 CALCIUM-BINDING PROTEIN"/>
    <property type="match status" value="1"/>
</dbReference>
<protein>
    <submittedName>
        <fullName evidence="5">Cornulin</fullName>
    </submittedName>
</protein>
<sequence>MPQLLRNIHGLIEAFRRYATSEGGCTALTRREMKRLLEHELADVIVKPHDPATVDEVLRLLDEDNTGTVEFKEFLVLVFKIAQACFKTLNESPSGPCRSQESESCHPRSSTELEQGRRSGTEVGRDGRGQHHEGSGCGQSDQASRGQGRVGTHTQGQESYSIQVSNRGRQAESQRQEMVSQWTRVIRPVEQTPRIEDKSQTRERRSERQSWTSQQTDETMTGTTTQTKTGASQTQGSTCSQNRGTKTYVQDRSQASQATTGHNQAQAESYTQTQTQMVEQSRSQQTGNTSIQTQESIYDQTRGTEPHGQDRSQAGQAATGHFQIQMGPHTQTHTQIVEQSWNQQTGNTSIQTQGSTCGQNRGTETHGQDWSQAGQAATGHFQTQAGPYSQTVEQDRSRSASQKGVQEQGQTQMQSGMGQRWAQVSNYEVGEPVLGGQVQTRTRTVMESQGRQEERVPTVVRDEWVDDHTRELVIRSQDPGSLHSGSPSAQIQGTAQMEEKKGIVATGLYSYLKSGKP</sequence>
<evidence type="ECO:0000256" key="3">
    <source>
        <dbReference type="SAM" id="MobiDB-lite"/>
    </source>
</evidence>
<feature type="compositionally biased region" description="Low complexity" evidence="3">
    <location>
        <begin position="209"/>
        <end position="238"/>
    </location>
</feature>
<feature type="domain" description="EF-hand" evidence="4">
    <location>
        <begin position="49"/>
        <end position="84"/>
    </location>
</feature>
<feature type="region of interest" description="Disordered" evidence="3">
    <location>
        <begin position="475"/>
        <end position="497"/>
    </location>
</feature>
<dbReference type="GO" id="GO:0010838">
    <property type="term" value="P:positive regulation of keratinocyte proliferation"/>
    <property type="evidence" value="ECO:0007669"/>
    <property type="project" value="Ensembl"/>
</dbReference>
<dbReference type="GO" id="GO:1902808">
    <property type="term" value="P:positive regulation of cell cycle G1/S phase transition"/>
    <property type="evidence" value="ECO:0007669"/>
    <property type="project" value="Ensembl"/>
</dbReference>
<dbReference type="InterPro" id="IPR018247">
    <property type="entry name" value="EF_Hand_1_Ca_BS"/>
</dbReference>
<accession>A0A8C6QRA9</accession>
<dbReference type="GO" id="GO:0051896">
    <property type="term" value="P:regulation of phosphatidylinositol 3-kinase/protein kinase B signal transduction"/>
    <property type="evidence" value="ECO:0007669"/>
    <property type="project" value="Ensembl"/>
</dbReference>
<organism evidence="5 6">
    <name type="scientific">Nannospalax galili</name>
    <name type="common">Northern Israeli blind subterranean mole rat</name>
    <name type="synonym">Spalax galili</name>
    <dbReference type="NCBI Taxonomy" id="1026970"/>
    <lineage>
        <taxon>Eukaryota</taxon>
        <taxon>Metazoa</taxon>
        <taxon>Chordata</taxon>
        <taxon>Craniata</taxon>
        <taxon>Vertebrata</taxon>
        <taxon>Euteleostomi</taxon>
        <taxon>Mammalia</taxon>
        <taxon>Eutheria</taxon>
        <taxon>Euarchontoglires</taxon>
        <taxon>Glires</taxon>
        <taxon>Rodentia</taxon>
        <taxon>Myomorpha</taxon>
        <taxon>Muroidea</taxon>
        <taxon>Spalacidae</taxon>
        <taxon>Spalacinae</taxon>
        <taxon>Nannospalax</taxon>
    </lineage>
</organism>
<keyword evidence="1" id="KW-0479">Metal-binding</keyword>
<dbReference type="AlphaFoldDB" id="A0A8C6QRA9"/>
<feature type="compositionally biased region" description="Basic and acidic residues" evidence="3">
    <location>
        <begin position="193"/>
        <end position="208"/>
    </location>
</feature>
<evidence type="ECO:0000259" key="4">
    <source>
        <dbReference type="PROSITE" id="PS50222"/>
    </source>
</evidence>
<evidence type="ECO:0000256" key="2">
    <source>
        <dbReference type="ARBA" id="ARBA00022837"/>
    </source>
</evidence>
<feature type="region of interest" description="Disordered" evidence="3">
    <location>
        <begin position="91"/>
        <end position="291"/>
    </location>
</feature>
<dbReference type="SUPFAM" id="SSF47473">
    <property type="entry name" value="EF-hand"/>
    <property type="match status" value="1"/>
</dbReference>
<keyword evidence="6" id="KW-1185">Reference proteome</keyword>
<dbReference type="GO" id="GO:0046914">
    <property type="term" value="F:transition metal ion binding"/>
    <property type="evidence" value="ECO:0007669"/>
    <property type="project" value="InterPro"/>
</dbReference>
<dbReference type="InterPro" id="IPR013787">
    <property type="entry name" value="S100_Ca-bd_sub"/>
</dbReference>
<feature type="compositionally biased region" description="Low complexity" evidence="3">
    <location>
        <begin position="402"/>
        <end position="418"/>
    </location>
</feature>
<dbReference type="SMART" id="SM00054">
    <property type="entry name" value="EFh"/>
    <property type="match status" value="1"/>
</dbReference>
<dbReference type="GO" id="GO:0005737">
    <property type="term" value="C:cytoplasm"/>
    <property type="evidence" value="ECO:0007669"/>
    <property type="project" value="Ensembl"/>
</dbReference>
<dbReference type="PROSITE" id="PS00018">
    <property type="entry name" value="EF_HAND_1"/>
    <property type="match status" value="1"/>
</dbReference>
<dbReference type="PROSITE" id="PS50222">
    <property type="entry name" value="EF_HAND_2"/>
    <property type="match status" value="1"/>
</dbReference>
<feature type="region of interest" description="Disordered" evidence="3">
    <location>
        <begin position="344"/>
        <end position="374"/>
    </location>
</feature>
<feature type="compositionally biased region" description="Polar residues" evidence="3">
    <location>
        <begin position="344"/>
        <end position="362"/>
    </location>
</feature>
<dbReference type="InterPro" id="IPR011992">
    <property type="entry name" value="EF-hand-dom_pair"/>
</dbReference>
<reference evidence="5" key="1">
    <citation type="submission" date="2025-08" db="UniProtKB">
        <authorList>
            <consortium name="Ensembl"/>
        </authorList>
    </citation>
    <scope>IDENTIFICATION</scope>
</reference>
<dbReference type="GO" id="GO:0010468">
    <property type="term" value="P:regulation of gene expression"/>
    <property type="evidence" value="ECO:0007669"/>
    <property type="project" value="Ensembl"/>
</dbReference>
<evidence type="ECO:0000313" key="6">
    <source>
        <dbReference type="Proteomes" id="UP000694381"/>
    </source>
</evidence>
<feature type="compositionally biased region" description="Polar residues" evidence="3">
    <location>
        <begin position="483"/>
        <end position="495"/>
    </location>
</feature>
<dbReference type="SMART" id="SM01394">
    <property type="entry name" value="S_100"/>
    <property type="match status" value="1"/>
</dbReference>
<dbReference type="GO" id="GO:0071345">
    <property type="term" value="P:cellular response to cytokine stimulus"/>
    <property type="evidence" value="ECO:0007669"/>
    <property type="project" value="Ensembl"/>
</dbReference>
<dbReference type="GO" id="GO:0098609">
    <property type="term" value="P:cell-cell adhesion"/>
    <property type="evidence" value="ECO:0007669"/>
    <property type="project" value="Ensembl"/>
</dbReference>
<dbReference type="Ensembl" id="ENSNGAT00000011988.1">
    <property type="protein sequence ID" value="ENSNGAP00000006689.1"/>
    <property type="gene ID" value="ENSNGAG00000009981.1"/>
</dbReference>
<dbReference type="InterPro" id="IPR002048">
    <property type="entry name" value="EF_hand_dom"/>
</dbReference>